<evidence type="ECO:0000256" key="5">
    <source>
        <dbReference type="ARBA" id="ARBA00022679"/>
    </source>
</evidence>
<dbReference type="SUPFAM" id="SSF55205">
    <property type="entry name" value="EPT/RTPC-like"/>
    <property type="match status" value="1"/>
</dbReference>
<dbReference type="CDD" id="cd01555">
    <property type="entry name" value="UdpNAET"/>
    <property type="match status" value="1"/>
</dbReference>
<feature type="binding site" evidence="12">
    <location>
        <begin position="121"/>
        <end position="125"/>
    </location>
    <ligand>
        <name>UDP-N-acetyl-alpha-D-glucosamine</name>
        <dbReference type="ChEBI" id="CHEBI:57705"/>
    </ligand>
</feature>
<accession>A0A267MJ57</accession>
<comment type="pathway">
    <text evidence="2 12">Cell wall biogenesis; peptidoglycan biosynthesis.</text>
</comment>
<dbReference type="GO" id="GO:0071555">
    <property type="term" value="P:cell wall organization"/>
    <property type="evidence" value="ECO:0007669"/>
    <property type="project" value="UniProtKB-KW"/>
</dbReference>
<keyword evidence="15" id="KW-1185">Reference proteome</keyword>
<evidence type="ECO:0000313" key="14">
    <source>
        <dbReference type="EMBL" id="PAB58830.1"/>
    </source>
</evidence>
<feature type="modified residue" description="2-(S-cysteinyl)pyruvic acid O-phosphothioketal" evidence="12">
    <location>
        <position position="116"/>
    </location>
</feature>
<feature type="binding site" evidence="12">
    <location>
        <begin position="22"/>
        <end position="23"/>
    </location>
    <ligand>
        <name>phosphoenolpyruvate</name>
        <dbReference type="ChEBI" id="CHEBI:58702"/>
    </ligand>
</feature>
<evidence type="ECO:0000256" key="8">
    <source>
        <dbReference type="ARBA" id="ARBA00023306"/>
    </source>
</evidence>
<keyword evidence="8 12" id="KW-0131">Cell cycle</keyword>
<evidence type="ECO:0000256" key="3">
    <source>
        <dbReference type="ARBA" id="ARBA00022490"/>
    </source>
</evidence>
<organism evidence="14 15">
    <name type="scientific">Anaeromicrobium sediminis</name>
    <dbReference type="NCBI Taxonomy" id="1478221"/>
    <lineage>
        <taxon>Bacteria</taxon>
        <taxon>Bacillati</taxon>
        <taxon>Bacillota</taxon>
        <taxon>Clostridia</taxon>
        <taxon>Peptostreptococcales</taxon>
        <taxon>Thermotaleaceae</taxon>
        <taxon>Anaeromicrobium</taxon>
    </lineage>
</organism>
<dbReference type="Gene3D" id="3.65.10.10">
    <property type="entry name" value="Enolpyruvate transferase domain"/>
    <property type="match status" value="2"/>
</dbReference>
<dbReference type="GO" id="GO:0051301">
    <property type="term" value="P:cell division"/>
    <property type="evidence" value="ECO:0007669"/>
    <property type="project" value="UniProtKB-KW"/>
</dbReference>
<evidence type="ECO:0000256" key="12">
    <source>
        <dbReference type="HAMAP-Rule" id="MF_00111"/>
    </source>
</evidence>
<keyword evidence="4 12" id="KW-0132">Cell division</keyword>
<comment type="caution">
    <text evidence="12">Lacks conserved residue(s) required for the propagation of feature annotation.</text>
</comment>
<dbReference type="NCBIfam" id="NF006873">
    <property type="entry name" value="PRK09369.1"/>
    <property type="match status" value="1"/>
</dbReference>
<evidence type="ECO:0000256" key="9">
    <source>
        <dbReference type="ARBA" id="ARBA00023316"/>
    </source>
</evidence>
<dbReference type="RefSeq" id="WP_095134184.1">
    <property type="nucleotide sequence ID" value="NZ_NIBG01000011.1"/>
</dbReference>
<dbReference type="InterPro" id="IPR013792">
    <property type="entry name" value="RNA3'P_cycl/enolpyr_Trfase_a/b"/>
</dbReference>
<evidence type="ECO:0000256" key="2">
    <source>
        <dbReference type="ARBA" id="ARBA00004752"/>
    </source>
</evidence>
<keyword evidence="7 12" id="KW-0573">Peptidoglycan synthesis</keyword>
<evidence type="ECO:0000256" key="4">
    <source>
        <dbReference type="ARBA" id="ARBA00022618"/>
    </source>
</evidence>
<dbReference type="Pfam" id="PF00275">
    <property type="entry name" value="EPSP_synthase"/>
    <property type="match status" value="1"/>
</dbReference>
<dbReference type="GO" id="GO:0005737">
    <property type="term" value="C:cytoplasm"/>
    <property type="evidence" value="ECO:0007669"/>
    <property type="project" value="UniProtKB-SubCell"/>
</dbReference>
<dbReference type="GO" id="GO:0019277">
    <property type="term" value="P:UDP-N-acetylgalactosamine biosynthetic process"/>
    <property type="evidence" value="ECO:0007669"/>
    <property type="project" value="InterPro"/>
</dbReference>
<dbReference type="PANTHER" id="PTHR43783:SF1">
    <property type="entry name" value="UDP-N-ACETYLGLUCOSAMINE 1-CARBOXYVINYLTRANSFERASE"/>
    <property type="match status" value="1"/>
</dbReference>
<dbReference type="InterPro" id="IPR050068">
    <property type="entry name" value="MurA_subfamily"/>
</dbReference>
<gene>
    <name evidence="12 14" type="primary">murA</name>
    <name evidence="14" type="ORF">CCE28_13115</name>
</gene>
<evidence type="ECO:0000259" key="13">
    <source>
        <dbReference type="Pfam" id="PF00275"/>
    </source>
</evidence>
<evidence type="ECO:0000256" key="6">
    <source>
        <dbReference type="ARBA" id="ARBA00022960"/>
    </source>
</evidence>
<feature type="binding site" evidence="12">
    <location>
        <position position="305"/>
    </location>
    <ligand>
        <name>UDP-N-acetyl-alpha-D-glucosamine</name>
        <dbReference type="ChEBI" id="CHEBI:57705"/>
    </ligand>
</feature>
<keyword evidence="9 12" id="KW-0961">Cell wall biogenesis/degradation</keyword>
<feature type="active site" description="Proton donor" evidence="12">
    <location>
        <position position="116"/>
    </location>
</feature>
<comment type="caution">
    <text evidence="14">The sequence shown here is derived from an EMBL/GenBank/DDBJ whole genome shotgun (WGS) entry which is preliminary data.</text>
</comment>
<feature type="binding site" evidence="12">
    <location>
        <position position="327"/>
    </location>
    <ligand>
        <name>UDP-N-acetyl-alpha-D-glucosamine</name>
        <dbReference type="ChEBI" id="CHEBI:57705"/>
    </ligand>
</feature>
<evidence type="ECO:0000256" key="1">
    <source>
        <dbReference type="ARBA" id="ARBA00004496"/>
    </source>
</evidence>
<comment type="similarity">
    <text evidence="10 12">Belongs to the EPSP synthase family. MurA subfamily.</text>
</comment>
<dbReference type="GO" id="GO:0009252">
    <property type="term" value="P:peptidoglycan biosynthetic process"/>
    <property type="evidence" value="ECO:0007669"/>
    <property type="project" value="UniProtKB-UniRule"/>
</dbReference>
<dbReference type="InterPro" id="IPR005750">
    <property type="entry name" value="UDP_GlcNAc_COvinyl_MurA"/>
</dbReference>
<comment type="function">
    <text evidence="12">Cell wall formation. Adds enolpyruvyl to UDP-N-acetylglucosamine.</text>
</comment>
<dbReference type="HAMAP" id="MF_00111">
    <property type="entry name" value="MurA"/>
    <property type="match status" value="1"/>
</dbReference>
<keyword evidence="6 12" id="KW-0133">Cell shape</keyword>
<reference evidence="14 15" key="1">
    <citation type="submission" date="2017-06" db="EMBL/GenBank/DDBJ databases">
        <title>Draft genome sequence of anaerobic fermentative bacterium Anaeromicrobium sediminis DY2726D isolated from West Pacific Ocean sediments.</title>
        <authorList>
            <person name="Zeng X."/>
        </authorList>
    </citation>
    <scope>NUCLEOTIDE SEQUENCE [LARGE SCALE GENOMIC DNA]</scope>
    <source>
        <strain evidence="14 15">DY2726D</strain>
    </source>
</reference>
<comment type="subcellular location">
    <subcellularLocation>
        <location evidence="1 12">Cytoplasm</location>
    </subcellularLocation>
</comment>
<dbReference type="PANTHER" id="PTHR43783">
    <property type="entry name" value="UDP-N-ACETYLGLUCOSAMINE 1-CARBOXYVINYLTRANSFERASE"/>
    <property type="match status" value="1"/>
</dbReference>
<sequence length="417" mass="45388">MSRLLVKGQNKLNGELAIKGAKNAVLPILAATILNKGESILFDAPHLSDVDAMINILQSIGCKIEFENSIMKVDTSNLSSHEIPEHLVREMRSSIFLMGPMLARCGKIKISYPGGCEIGPRPIDLHLKALRQLGVKIKEAHGFLECEVVKLDGTEIHLDYPSVGATENTMLLAVMANGTTKIRNAAKEPEIVELQTYLNKMGAKVSGAGTSQITIEGVKKLNRVEHKIMADRIVAGTMLVAGAMAGGDIILKNIVIDHIKPIISKLRESGCIIEEKTDSLRLKTHKRIKAIEMTKTLPYPGFPTDMQAQFMSLMAIAKGTSIITETVFENRFKHVDELMRMGANIKIDGRVAVIQGVPELTGANVTAKDLRGGAALVLAGLGAEGITIVNNVKHIDRGYDRIEEMLKCLGAEVYRLN</sequence>
<name>A0A267MJ57_9FIRM</name>
<dbReference type="InterPro" id="IPR036968">
    <property type="entry name" value="Enolpyruvate_Tfrase_sf"/>
</dbReference>
<dbReference type="InterPro" id="IPR001986">
    <property type="entry name" value="Enolpyruvate_Tfrase_dom"/>
</dbReference>
<evidence type="ECO:0000313" key="15">
    <source>
        <dbReference type="Proteomes" id="UP000216024"/>
    </source>
</evidence>
<dbReference type="GO" id="GO:0008360">
    <property type="term" value="P:regulation of cell shape"/>
    <property type="evidence" value="ECO:0007669"/>
    <property type="project" value="UniProtKB-KW"/>
</dbReference>
<feature type="domain" description="Enolpyruvate transferase" evidence="13">
    <location>
        <begin position="6"/>
        <end position="406"/>
    </location>
</feature>
<dbReference type="OrthoDB" id="9803760at2"/>
<comment type="catalytic activity">
    <reaction evidence="11 12">
        <text>phosphoenolpyruvate + UDP-N-acetyl-alpha-D-glucosamine = UDP-N-acetyl-3-O-(1-carboxyvinyl)-alpha-D-glucosamine + phosphate</text>
        <dbReference type="Rhea" id="RHEA:18681"/>
        <dbReference type="ChEBI" id="CHEBI:43474"/>
        <dbReference type="ChEBI" id="CHEBI:57705"/>
        <dbReference type="ChEBI" id="CHEBI:58702"/>
        <dbReference type="ChEBI" id="CHEBI:68483"/>
        <dbReference type="EC" id="2.5.1.7"/>
    </reaction>
</comment>
<protein>
    <recommendedName>
        <fullName evidence="12">UDP-N-acetylglucosamine 1-carboxyvinyltransferase</fullName>
        <ecNumber evidence="12">2.5.1.7</ecNumber>
    </recommendedName>
    <alternativeName>
        <fullName evidence="12">Enoylpyruvate transferase</fullName>
    </alternativeName>
    <alternativeName>
        <fullName evidence="12">UDP-N-acetylglucosamine enolpyruvyl transferase</fullName>
        <shortName evidence="12">EPT</shortName>
    </alternativeName>
</protein>
<keyword evidence="12" id="KW-0670">Pyruvate</keyword>
<keyword evidence="3 12" id="KW-0963">Cytoplasm</keyword>
<dbReference type="EC" id="2.5.1.7" evidence="12"/>
<evidence type="ECO:0000256" key="10">
    <source>
        <dbReference type="ARBA" id="ARBA00038367"/>
    </source>
</evidence>
<evidence type="ECO:0000256" key="7">
    <source>
        <dbReference type="ARBA" id="ARBA00022984"/>
    </source>
</evidence>
<proteinExistence type="inferred from homology"/>
<evidence type="ECO:0000256" key="11">
    <source>
        <dbReference type="ARBA" id="ARBA00047527"/>
    </source>
</evidence>
<feature type="binding site" evidence="12">
    <location>
        <position position="92"/>
    </location>
    <ligand>
        <name>UDP-N-acetyl-alpha-D-glucosamine</name>
        <dbReference type="ChEBI" id="CHEBI:57705"/>
    </ligand>
</feature>
<dbReference type="AlphaFoldDB" id="A0A267MJ57"/>
<dbReference type="UniPathway" id="UPA00219"/>
<dbReference type="EMBL" id="NIBG01000011">
    <property type="protein sequence ID" value="PAB58830.1"/>
    <property type="molecule type" value="Genomic_DNA"/>
</dbReference>
<keyword evidence="5 12" id="KW-0808">Transferase</keyword>
<dbReference type="GO" id="GO:0008760">
    <property type="term" value="F:UDP-N-acetylglucosamine 1-carboxyvinyltransferase activity"/>
    <property type="evidence" value="ECO:0007669"/>
    <property type="project" value="UniProtKB-UniRule"/>
</dbReference>
<dbReference type="Proteomes" id="UP000216024">
    <property type="component" value="Unassembled WGS sequence"/>
</dbReference>
<dbReference type="NCBIfam" id="TIGR01072">
    <property type="entry name" value="murA"/>
    <property type="match status" value="1"/>
</dbReference>